<keyword evidence="3" id="KW-1185">Reference proteome</keyword>
<dbReference type="PANTHER" id="PTHR45661:SF3">
    <property type="entry name" value="IG-LIKE DOMAIN-CONTAINING PROTEIN"/>
    <property type="match status" value="1"/>
</dbReference>
<dbReference type="Gene3D" id="2.60.40.1080">
    <property type="match status" value="1"/>
</dbReference>
<dbReference type="Gene3D" id="2.60.40.10">
    <property type="entry name" value="Immunoglobulins"/>
    <property type="match status" value="1"/>
</dbReference>
<sequence>MKKNIYCLIAVLLVGMPVVLPSLSQTFLKGIQAEEKEFEMYEESEINGLKNEEFSGTNLNEEGELESPILEIGEANIEAQIKDEYSVELEPEIAPANVAIITNEVELRAALANPNVLEIRISGGGVGADIFEGALEVNRRVIFRGGTLNFYNDSYIKVTQTGELVVRRERMDSALTLNARSGSTVDSLIVIDGGKLDNQLTSDMDQLTIRNYSDNKMAAVQILNDGEFYNFATLRIGQTTNLDSHGRAEFGIGIKMDSGKFVDRPGGNQITAGYIYASKAFVSSSGSNMMQFEYKTQGAGSTMISSEVDSPIFTNLDSATVSISLDSIFTSLVSIESISENYQFGMVNVQFIATQTGRDSPVISYLNDDRYVHMVTSGQNILGRFRSARVQTTVANIPPVNLPTNIEIIPNSVRMLPNDSVGLAIDFTPNINELDNTSIFWWSDNDQVVTVNQNGVITGKSVGEAEIYAETINGLRAVSSVIVEEFTFAFSGTDGNSTAIVTGYHGTDTEIEIPSTAVNREAGWTTTSTVIGIDDRVFMDKGLTNVLIPGSITEIGEAAFYKNKLSTLIIPDTVKSIGQQAFLENNLTELYIGSGVSRLENQVFGLNNLSSIVIPDTIQQIETLAFHSNNLAEVTIPKTVTHLGLRSFENNSLEKVTFEGEITGLGAQVFAQNPLKEIYVEESSLVHYQRELSPNIIRGVTGRTLLTVDEPRYSDDTQLINNLMVGDELSFSVLSKNRYQLDNLEAFVWEEFIPNVEWFKDAQALPTETKQQFRIAEVEESDSGSYYAIVDGSELPSLSVEVSPLIQPDIPAINPEDGILDLENTNPVIEGLSLRYVSDLYFDATTFSSSNQTVYANDNDGIPKVTVQDMRSASKRNGWELQVRQNQLFMDGAELIFNPFVHEINQDLLNIKSHNGALTVNTEAQRFAGTTTTGNPSGIATMGMGSVDGSGVSLQIPGGVGVGIYEATLIWNLVATPSTANEHIAGK</sequence>
<evidence type="ECO:0000259" key="1">
    <source>
        <dbReference type="SMART" id="SM00635"/>
    </source>
</evidence>
<dbReference type="SUPFAM" id="SSF49373">
    <property type="entry name" value="Invasin/intimin cell-adhesion fragments"/>
    <property type="match status" value="1"/>
</dbReference>
<dbReference type="InterPro" id="IPR026906">
    <property type="entry name" value="LRR_5"/>
</dbReference>
<reference evidence="3" key="1">
    <citation type="journal article" date="2013" name="Genome Announc.">
        <title>Complete Chromosome Sequence of Carnobacterium maltaromaticum LMA 28.</title>
        <authorList>
            <person name="Cailliez-Grimal C."/>
            <person name="Chaillou S."/>
            <person name="Anba-Mondoloni J."/>
            <person name="Loux V."/>
            <person name="Afzal M.I."/>
            <person name="Rahman A."/>
            <person name="Kergourlay G."/>
            <person name="Champomier-Verges M.C."/>
            <person name="Zagorec M."/>
            <person name="Dalgaard P."/>
            <person name="Leisner J.J."/>
            <person name="Prevost H."/>
            <person name="Revol-Junelles A.M."/>
            <person name="Borges F."/>
        </authorList>
    </citation>
    <scope>NUCLEOTIDE SEQUENCE</scope>
    <source>
        <strain evidence="3">LMA28</strain>
    </source>
</reference>
<evidence type="ECO:0000313" key="3">
    <source>
        <dbReference type="Proteomes" id="UP000000212"/>
    </source>
</evidence>
<dbReference type="InterPro" id="IPR027994">
    <property type="entry name" value="WxL_dom"/>
</dbReference>
<name>K8E6P0_CARML</name>
<dbReference type="InterPro" id="IPR003343">
    <property type="entry name" value="Big_2"/>
</dbReference>
<dbReference type="eggNOG" id="COG5492">
    <property type="taxonomic scope" value="Bacteria"/>
</dbReference>
<dbReference type="AlphaFoldDB" id="K8E6P0"/>
<dbReference type="PANTHER" id="PTHR45661">
    <property type="entry name" value="SURFACE ANTIGEN"/>
    <property type="match status" value="1"/>
</dbReference>
<accession>K8E6P0</accession>
<dbReference type="Proteomes" id="UP000000212">
    <property type="component" value="Chromosome"/>
</dbReference>
<dbReference type="InterPro" id="IPR032675">
    <property type="entry name" value="LRR_dom_sf"/>
</dbReference>
<organism evidence="2 3">
    <name type="scientific">Carnobacterium maltaromaticum LMA28</name>
    <dbReference type="NCBI Taxonomy" id="1234679"/>
    <lineage>
        <taxon>Bacteria</taxon>
        <taxon>Bacillati</taxon>
        <taxon>Bacillota</taxon>
        <taxon>Bacilli</taxon>
        <taxon>Lactobacillales</taxon>
        <taxon>Carnobacteriaceae</taxon>
        <taxon>Carnobacterium</taxon>
    </lineage>
</organism>
<dbReference type="RefSeq" id="WP_016356622.1">
    <property type="nucleotide sequence ID" value="NC_019425.2"/>
</dbReference>
<dbReference type="HOGENOM" id="CLU_302217_0_0_9"/>
<dbReference type="OrthoDB" id="2456723at2"/>
<proteinExistence type="predicted"/>
<dbReference type="EMBL" id="HE999757">
    <property type="protein sequence ID" value="CCO12464.2"/>
    <property type="molecule type" value="Genomic_DNA"/>
</dbReference>
<gene>
    <name evidence="2" type="ORF">BN424_3043</name>
</gene>
<dbReference type="InterPro" id="IPR053139">
    <property type="entry name" value="Surface_bspA-like"/>
</dbReference>
<dbReference type="Pfam" id="PF02368">
    <property type="entry name" value="Big_2"/>
    <property type="match status" value="1"/>
</dbReference>
<dbReference type="InterPro" id="IPR013783">
    <property type="entry name" value="Ig-like_fold"/>
</dbReference>
<evidence type="ECO:0000313" key="2">
    <source>
        <dbReference type="EMBL" id="CCO12464.2"/>
    </source>
</evidence>
<dbReference type="SMART" id="SM00635">
    <property type="entry name" value="BID_2"/>
    <property type="match status" value="1"/>
</dbReference>
<dbReference type="KEGG" id="cml:BN424_3043"/>
<feature type="domain" description="BIG2" evidence="1">
    <location>
        <begin position="402"/>
        <end position="481"/>
    </location>
</feature>
<dbReference type="Pfam" id="PF13306">
    <property type="entry name" value="LRR_5"/>
    <property type="match status" value="1"/>
</dbReference>
<protein>
    <submittedName>
        <fullName evidence="2">Bacterial Ig-like domain family protein</fullName>
    </submittedName>
</protein>
<dbReference type="InterPro" id="IPR008964">
    <property type="entry name" value="Invasin/intimin_cell_adhesion"/>
</dbReference>
<dbReference type="Gene3D" id="3.80.10.10">
    <property type="entry name" value="Ribonuclease Inhibitor"/>
    <property type="match status" value="1"/>
</dbReference>
<dbReference type="Pfam" id="PF13731">
    <property type="entry name" value="WxL"/>
    <property type="match status" value="1"/>
</dbReference>
<dbReference type="STRING" id="1234679.BN424_3043"/>